<dbReference type="HOGENOM" id="CLU_1124864_0_0_1"/>
<gene>
    <name evidence="1" type="ORF">PAXRUDRAFT_32237</name>
</gene>
<organism evidence="1 2">
    <name type="scientific">Paxillus rubicundulus Ve08.2h10</name>
    <dbReference type="NCBI Taxonomy" id="930991"/>
    <lineage>
        <taxon>Eukaryota</taxon>
        <taxon>Fungi</taxon>
        <taxon>Dikarya</taxon>
        <taxon>Basidiomycota</taxon>
        <taxon>Agaricomycotina</taxon>
        <taxon>Agaricomycetes</taxon>
        <taxon>Agaricomycetidae</taxon>
        <taxon>Boletales</taxon>
        <taxon>Paxilineae</taxon>
        <taxon>Paxillaceae</taxon>
        <taxon>Paxillus</taxon>
    </lineage>
</organism>
<dbReference type="EMBL" id="KN824974">
    <property type="protein sequence ID" value="KIK96672.1"/>
    <property type="molecule type" value="Genomic_DNA"/>
</dbReference>
<dbReference type="AlphaFoldDB" id="A0A0D0DFW3"/>
<reference evidence="2" key="2">
    <citation type="submission" date="2015-01" db="EMBL/GenBank/DDBJ databases">
        <title>Evolutionary Origins and Diversification of the Mycorrhizal Mutualists.</title>
        <authorList>
            <consortium name="DOE Joint Genome Institute"/>
            <consortium name="Mycorrhizal Genomics Consortium"/>
            <person name="Kohler A."/>
            <person name="Kuo A."/>
            <person name="Nagy L.G."/>
            <person name="Floudas D."/>
            <person name="Copeland A."/>
            <person name="Barry K.W."/>
            <person name="Cichocki N."/>
            <person name="Veneault-Fourrey C."/>
            <person name="LaButti K."/>
            <person name="Lindquist E.A."/>
            <person name="Lipzen A."/>
            <person name="Lundell T."/>
            <person name="Morin E."/>
            <person name="Murat C."/>
            <person name="Riley R."/>
            <person name="Ohm R."/>
            <person name="Sun H."/>
            <person name="Tunlid A."/>
            <person name="Henrissat B."/>
            <person name="Grigoriev I.V."/>
            <person name="Hibbett D.S."/>
            <person name="Martin F."/>
        </authorList>
    </citation>
    <scope>NUCLEOTIDE SEQUENCE [LARGE SCALE GENOMIC DNA]</scope>
    <source>
        <strain evidence="2">Ve08.2h10</strain>
    </source>
</reference>
<reference evidence="1 2" key="1">
    <citation type="submission" date="2014-04" db="EMBL/GenBank/DDBJ databases">
        <authorList>
            <consortium name="DOE Joint Genome Institute"/>
            <person name="Kuo A."/>
            <person name="Kohler A."/>
            <person name="Jargeat P."/>
            <person name="Nagy L.G."/>
            <person name="Floudas D."/>
            <person name="Copeland A."/>
            <person name="Barry K.W."/>
            <person name="Cichocki N."/>
            <person name="Veneault-Fourrey C."/>
            <person name="LaButti K."/>
            <person name="Lindquist E.A."/>
            <person name="Lipzen A."/>
            <person name="Lundell T."/>
            <person name="Morin E."/>
            <person name="Murat C."/>
            <person name="Sun H."/>
            <person name="Tunlid A."/>
            <person name="Henrissat B."/>
            <person name="Grigoriev I.V."/>
            <person name="Hibbett D.S."/>
            <person name="Martin F."/>
            <person name="Nordberg H.P."/>
            <person name="Cantor M.N."/>
            <person name="Hua S.X."/>
        </authorList>
    </citation>
    <scope>NUCLEOTIDE SEQUENCE [LARGE SCALE GENOMIC DNA]</scope>
    <source>
        <strain evidence="1 2">Ve08.2h10</strain>
    </source>
</reference>
<evidence type="ECO:0000313" key="2">
    <source>
        <dbReference type="Proteomes" id="UP000054538"/>
    </source>
</evidence>
<accession>A0A0D0DFW3</accession>
<dbReference type="OrthoDB" id="10029320at2759"/>
<dbReference type="STRING" id="930991.A0A0D0DFW3"/>
<protein>
    <submittedName>
        <fullName evidence="1">Uncharacterized protein</fullName>
    </submittedName>
</protein>
<sequence>MTESSIPQINEVNRRKAFIRESEPAIAQYLTPGIDFASFIRCISFRLFLVVFLELNASLLTSDPENVRLVTQALYEFYEDAEAKSTLPAEMLNILERWLPASQFSNLLDHILPTYETLWRIVAATVVHCEDDGNRDCRGVMLDFRDNPKDIQYTSSYRDGDWSASAIINRVVESLPPVARTKSPTTSKSPFTGGNLPTQDETLKAAALVASQVIGQVTGRLSKGSGPSHDGYPWDGREMVMMNAVLS</sequence>
<name>A0A0D0DFW3_9AGAM</name>
<evidence type="ECO:0000313" key="1">
    <source>
        <dbReference type="EMBL" id="KIK96672.1"/>
    </source>
</evidence>
<dbReference type="InParanoid" id="A0A0D0DFW3"/>
<keyword evidence="2" id="KW-1185">Reference proteome</keyword>
<proteinExistence type="predicted"/>
<dbReference type="Proteomes" id="UP000054538">
    <property type="component" value="Unassembled WGS sequence"/>
</dbReference>